<dbReference type="KEGG" id="hazt:108669564"/>
<dbReference type="AlphaFoldDB" id="A0A8B7NG94"/>
<dbReference type="InterPro" id="IPR031985">
    <property type="entry name" value="DUF4787"/>
</dbReference>
<reference evidence="3" key="1">
    <citation type="submission" date="2025-08" db="UniProtKB">
        <authorList>
            <consortium name="RefSeq"/>
        </authorList>
    </citation>
    <scope>IDENTIFICATION</scope>
    <source>
        <tissue evidence="3">Whole organism</tissue>
    </source>
</reference>
<keyword evidence="2" id="KW-1185">Reference proteome</keyword>
<keyword evidence="1" id="KW-0732">Signal</keyword>
<proteinExistence type="predicted"/>
<dbReference type="PANTHER" id="PTHR35455">
    <property type="entry name" value="UNNAMED PRODUCT"/>
    <property type="match status" value="1"/>
</dbReference>
<dbReference type="GeneID" id="108669564"/>
<evidence type="ECO:0000313" key="2">
    <source>
        <dbReference type="Proteomes" id="UP000694843"/>
    </source>
</evidence>
<protein>
    <submittedName>
        <fullName evidence="3">Uncharacterized protein LOC108669564</fullName>
    </submittedName>
</protein>
<dbReference type="Pfam" id="PF16029">
    <property type="entry name" value="DUF4787"/>
    <property type="match status" value="1"/>
</dbReference>
<dbReference type="Proteomes" id="UP000694843">
    <property type="component" value="Unplaced"/>
</dbReference>
<dbReference type="PANTHER" id="PTHR35455:SF1">
    <property type="entry name" value="AGAP005842-PA"/>
    <property type="match status" value="1"/>
</dbReference>
<dbReference type="RefSeq" id="XP_018012426.1">
    <property type="nucleotide sequence ID" value="XM_018156937.2"/>
</dbReference>
<name>A0A8B7NG94_HYAAZ</name>
<feature type="chain" id="PRO_5034138551" evidence="1">
    <location>
        <begin position="34"/>
        <end position="134"/>
    </location>
</feature>
<gene>
    <name evidence="3" type="primary">LOC108669564</name>
</gene>
<organism evidence="2 3">
    <name type="scientific">Hyalella azteca</name>
    <name type="common">Amphipod</name>
    <dbReference type="NCBI Taxonomy" id="294128"/>
    <lineage>
        <taxon>Eukaryota</taxon>
        <taxon>Metazoa</taxon>
        <taxon>Ecdysozoa</taxon>
        <taxon>Arthropoda</taxon>
        <taxon>Crustacea</taxon>
        <taxon>Multicrustacea</taxon>
        <taxon>Malacostraca</taxon>
        <taxon>Eumalacostraca</taxon>
        <taxon>Peracarida</taxon>
        <taxon>Amphipoda</taxon>
        <taxon>Senticaudata</taxon>
        <taxon>Talitrida</taxon>
        <taxon>Talitroidea</taxon>
        <taxon>Hyalellidae</taxon>
        <taxon>Hyalella</taxon>
    </lineage>
</organism>
<dbReference type="OMA" id="GICADAD"/>
<feature type="signal peptide" evidence="1">
    <location>
        <begin position="1"/>
        <end position="33"/>
    </location>
</feature>
<evidence type="ECO:0000256" key="1">
    <source>
        <dbReference type="SAM" id="SignalP"/>
    </source>
</evidence>
<accession>A0A8B7NG94</accession>
<sequence>MHSKCYRFMQLNSQMRQLSLIILLVLLVNKASGEQVAAAQSLDDEIVPYDFTHFPYKETVTNEKQWAEYESACEQSTECLAKTGVLRVRCVRECISPHCYNVLYRHDELEEGEVDVRLSSFKGCFLKKLKTRRV</sequence>
<dbReference type="OrthoDB" id="1915375at2759"/>
<evidence type="ECO:0000313" key="3">
    <source>
        <dbReference type="RefSeq" id="XP_018012426.1"/>
    </source>
</evidence>